<accession>C4JPU4</accession>
<dbReference type="GeneID" id="8440785"/>
<gene>
    <name evidence="1" type="ORF">UREG_04587</name>
</gene>
<dbReference type="VEuPathDB" id="FungiDB:UREG_04587"/>
<dbReference type="KEGG" id="ure:UREG_04587"/>
<dbReference type="InParanoid" id="C4JPU4"/>
<dbReference type="AlphaFoldDB" id="C4JPU4"/>
<dbReference type="RefSeq" id="XP_002545070.1">
    <property type="nucleotide sequence ID" value="XM_002545024.1"/>
</dbReference>
<name>C4JPU4_UNCRE</name>
<evidence type="ECO:0000313" key="1">
    <source>
        <dbReference type="EMBL" id="EEP79741.1"/>
    </source>
</evidence>
<dbReference type="EMBL" id="CH476616">
    <property type="protein sequence ID" value="EEP79741.1"/>
    <property type="molecule type" value="Genomic_DNA"/>
</dbReference>
<reference evidence="2" key="1">
    <citation type="journal article" date="2009" name="Genome Res.">
        <title>Comparative genomic analyses of the human fungal pathogens Coccidioides and their relatives.</title>
        <authorList>
            <person name="Sharpton T.J."/>
            <person name="Stajich J.E."/>
            <person name="Rounsley S.D."/>
            <person name="Gardner M.J."/>
            <person name="Wortman J.R."/>
            <person name="Jordar V.S."/>
            <person name="Maiti R."/>
            <person name="Kodira C.D."/>
            <person name="Neafsey D.E."/>
            <person name="Zeng Q."/>
            <person name="Hung C.-Y."/>
            <person name="McMahan C."/>
            <person name="Muszewska A."/>
            <person name="Grynberg M."/>
            <person name="Mandel M.A."/>
            <person name="Kellner E.M."/>
            <person name="Barker B.M."/>
            <person name="Galgiani J.N."/>
            <person name="Orbach M.J."/>
            <person name="Kirkland T.N."/>
            <person name="Cole G.T."/>
            <person name="Henn M.R."/>
            <person name="Birren B.W."/>
            <person name="Taylor J.W."/>
        </authorList>
    </citation>
    <scope>NUCLEOTIDE SEQUENCE [LARGE SCALE GENOMIC DNA]</scope>
    <source>
        <strain evidence="2">UAMH 1704</strain>
    </source>
</reference>
<keyword evidence="2" id="KW-1185">Reference proteome</keyword>
<proteinExistence type="predicted"/>
<evidence type="ECO:0000313" key="2">
    <source>
        <dbReference type="Proteomes" id="UP000002058"/>
    </source>
</evidence>
<sequence>MAAAMLNTINASFKQKTQNNHTIYKQITALLTLLAEDLNKLFNLLNDQTLQIQCTMQSEILIISQLQITNPVSLQHLCNVCRGVAEMFLKKHLSIFKW</sequence>
<dbReference type="HOGENOM" id="CLU_2335196_0_0_1"/>
<protein>
    <submittedName>
        <fullName evidence="1">Uncharacterized protein</fullName>
    </submittedName>
</protein>
<organism evidence="1 2">
    <name type="scientific">Uncinocarpus reesii (strain UAMH 1704)</name>
    <dbReference type="NCBI Taxonomy" id="336963"/>
    <lineage>
        <taxon>Eukaryota</taxon>
        <taxon>Fungi</taxon>
        <taxon>Dikarya</taxon>
        <taxon>Ascomycota</taxon>
        <taxon>Pezizomycotina</taxon>
        <taxon>Eurotiomycetes</taxon>
        <taxon>Eurotiomycetidae</taxon>
        <taxon>Onygenales</taxon>
        <taxon>Onygenaceae</taxon>
        <taxon>Uncinocarpus</taxon>
    </lineage>
</organism>
<dbReference type="Proteomes" id="UP000002058">
    <property type="component" value="Unassembled WGS sequence"/>
</dbReference>